<evidence type="ECO:0000259" key="3">
    <source>
        <dbReference type="Pfam" id="PF03358"/>
    </source>
</evidence>
<protein>
    <submittedName>
        <fullName evidence="4">NADPH-dependent FMN reductase</fullName>
    </submittedName>
</protein>
<evidence type="ECO:0000313" key="4">
    <source>
        <dbReference type="EMBL" id="ADY55262.1"/>
    </source>
</evidence>
<name>F0T2E4_SYNGF</name>
<gene>
    <name evidence="4" type="ordered locus">Sgly_0918</name>
</gene>
<dbReference type="InterPro" id="IPR029039">
    <property type="entry name" value="Flavoprotein-like_sf"/>
</dbReference>
<reference evidence="5" key="2">
    <citation type="submission" date="2011-02" db="EMBL/GenBank/DDBJ databases">
        <title>The complete genome of Syntrophobotulus glycolicus DSM 8271.</title>
        <authorList>
            <person name="Lucas S."/>
            <person name="Copeland A."/>
            <person name="Lapidus A."/>
            <person name="Bruce D."/>
            <person name="Goodwin L."/>
            <person name="Pitluck S."/>
            <person name="Kyrpides N."/>
            <person name="Mavromatis K."/>
            <person name="Pagani I."/>
            <person name="Ivanova N."/>
            <person name="Mikhailova N."/>
            <person name="Chertkov O."/>
            <person name="Held B."/>
            <person name="Detter J.C."/>
            <person name="Tapia R."/>
            <person name="Han C."/>
            <person name="Land M."/>
            <person name="Hauser L."/>
            <person name="Markowitz V."/>
            <person name="Cheng J.-F."/>
            <person name="Hugenholtz P."/>
            <person name="Woyke T."/>
            <person name="Wu D."/>
            <person name="Spring S."/>
            <person name="Schroeder M."/>
            <person name="Brambilla E."/>
            <person name="Klenk H.-P."/>
            <person name="Eisen J.A."/>
        </authorList>
    </citation>
    <scope>NUCLEOTIDE SEQUENCE [LARGE SCALE GENOMIC DNA]</scope>
    <source>
        <strain evidence="5">DSM 8271 / FlGlyR</strain>
    </source>
</reference>
<feature type="domain" description="NADPH-dependent FMN reductase-like" evidence="3">
    <location>
        <begin position="1"/>
        <end position="146"/>
    </location>
</feature>
<dbReference type="SUPFAM" id="SSF52218">
    <property type="entry name" value="Flavoproteins"/>
    <property type="match status" value="1"/>
</dbReference>
<dbReference type="EMBL" id="CP002547">
    <property type="protein sequence ID" value="ADY55262.1"/>
    <property type="molecule type" value="Genomic_DNA"/>
</dbReference>
<dbReference type="Gene3D" id="3.40.50.360">
    <property type="match status" value="1"/>
</dbReference>
<keyword evidence="5" id="KW-1185">Reference proteome</keyword>
<keyword evidence="1" id="KW-0285">Flavoprotein</keyword>
<dbReference type="InterPro" id="IPR051796">
    <property type="entry name" value="ISF_SsuE-like"/>
</dbReference>
<keyword evidence="2" id="KW-0288">FMN</keyword>
<dbReference type="eggNOG" id="COG0655">
    <property type="taxonomic scope" value="Bacteria"/>
</dbReference>
<dbReference type="GO" id="GO:0016491">
    <property type="term" value="F:oxidoreductase activity"/>
    <property type="evidence" value="ECO:0007669"/>
    <property type="project" value="InterPro"/>
</dbReference>
<reference evidence="4 5" key="1">
    <citation type="journal article" date="2011" name="Stand. Genomic Sci.">
        <title>Complete genome sequence of Syntrophobotulus glycolicus type strain (FlGlyR).</title>
        <authorList>
            <person name="Han C."/>
            <person name="Mwirichia R."/>
            <person name="Chertkov O."/>
            <person name="Held B."/>
            <person name="Lapidus A."/>
            <person name="Nolan M."/>
            <person name="Lucas S."/>
            <person name="Hammon N."/>
            <person name="Deshpande S."/>
            <person name="Cheng J.F."/>
            <person name="Tapia R."/>
            <person name="Goodwin L."/>
            <person name="Pitluck S."/>
            <person name="Huntemann M."/>
            <person name="Liolios K."/>
            <person name="Ivanova N."/>
            <person name="Pagani I."/>
            <person name="Mavromatis K."/>
            <person name="Ovchinikova G."/>
            <person name="Pati A."/>
            <person name="Chen A."/>
            <person name="Palaniappan K."/>
            <person name="Land M."/>
            <person name="Hauser L."/>
            <person name="Brambilla E.M."/>
            <person name="Rohde M."/>
            <person name="Spring S."/>
            <person name="Sikorski J."/>
            <person name="Goker M."/>
            <person name="Woyke T."/>
            <person name="Bristow J."/>
            <person name="Eisen J.A."/>
            <person name="Markowitz V."/>
            <person name="Hugenholtz P."/>
            <person name="Kyrpides N.C."/>
            <person name="Klenk H.P."/>
            <person name="Detter J.C."/>
        </authorList>
    </citation>
    <scope>NUCLEOTIDE SEQUENCE [LARGE SCALE GENOMIC DNA]</scope>
    <source>
        <strain evidence="5">DSM 8271 / FlGlyR</strain>
    </source>
</reference>
<dbReference type="STRING" id="645991.Sgly_0918"/>
<dbReference type="AlphaFoldDB" id="F0T2E4"/>
<dbReference type="KEGG" id="sgy:Sgly_0918"/>
<evidence type="ECO:0000256" key="2">
    <source>
        <dbReference type="ARBA" id="ARBA00022643"/>
    </source>
</evidence>
<dbReference type="InterPro" id="IPR005025">
    <property type="entry name" value="FMN_Rdtase-like_dom"/>
</dbReference>
<dbReference type="PANTHER" id="PTHR43278:SF2">
    <property type="entry name" value="IRON-SULFUR FLAVOPROTEIN"/>
    <property type="match status" value="1"/>
</dbReference>
<dbReference type="Proteomes" id="UP000007488">
    <property type="component" value="Chromosome"/>
</dbReference>
<dbReference type="OrthoDB" id="6398207at2"/>
<dbReference type="Pfam" id="PF03358">
    <property type="entry name" value="FMN_red"/>
    <property type="match status" value="1"/>
</dbReference>
<dbReference type="RefSeq" id="WP_013624133.1">
    <property type="nucleotide sequence ID" value="NC_015172.1"/>
</dbReference>
<dbReference type="PANTHER" id="PTHR43278">
    <property type="entry name" value="NAD(P)H-DEPENDENT FMN-CONTAINING OXIDOREDUCTASE YWQN-RELATED"/>
    <property type="match status" value="1"/>
</dbReference>
<organism evidence="4 5">
    <name type="scientific">Syntrophobotulus glycolicus (strain DSM 8271 / FlGlyR)</name>
    <dbReference type="NCBI Taxonomy" id="645991"/>
    <lineage>
        <taxon>Bacteria</taxon>
        <taxon>Bacillati</taxon>
        <taxon>Bacillota</taxon>
        <taxon>Clostridia</taxon>
        <taxon>Eubacteriales</taxon>
        <taxon>Desulfitobacteriaceae</taxon>
        <taxon>Syntrophobotulus</taxon>
    </lineage>
</organism>
<dbReference type="HOGENOM" id="CLU_050993_1_0_9"/>
<sequence length="230" mass="25878">MQIVIINGSPRSKGATGKILSMIKENLMSIDKSIQICFYNLGEIKPRFCDGCLSCYRTGFCHIKDDGIEEISKEIENSDGVIFGSPTYGSNISGQFKVFVDRAHLLVEQLLKNKPCITLTTYENAEGGAALSILKKLVRVSGGYVSGSLKIKVEHNKNPIDSTATHKLKIITERFYKDLQRAKKHRLGGGILNYIAFHFVLKPHAIRNKARYNRTLDRQRINSIKYLVDQ</sequence>
<evidence type="ECO:0000313" key="5">
    <source>
        <dbReference type="Proteomes" id="UP000007488"/>
    </source>
</evidence>
<evidence type="ECO:0000256" key="1">
    <source>
        <dbReference type="ARBA" id="ARBA00022630"/>
    </source>
</evidence>
<proteinExistence type="predicted"/>
<accession>F0T2E4</accession>